<protein>
    <submittedName>
        <fullName evidence="2">Uncharacterized protein DUF2867</fullName>
    </submittedName>
</protein>
<organism evidence="2 3">
    <name type="scientific">Prauserella rugosa</name>
    <dbReference type="NCBI Taxonomy" id="43354"/>
    <lineage>
        <taxon>Bacteria</taxon>
        <taxon>Bacillati</taxon>
        <taxon>Actinomycetota</taxon>
        <taxon>Actinomycetes</taxon>
        <taxon>Pseudonocardiales</taxon>
        <taxon>Pseudonocardiaceae</taxon>
        <taxon>Prauserella</taxon>
    </lineage>
</organism>
<proteinExistence type="predicted"/>
<keyword evidence="3" id="KW-1185">Reference proteome</keyword>
<comment type="caution">
    <text evidence="2">The sequence shown here is derived from an EMBL/GenBank/DDBJ whole genome shotgun (WGS) entry which is preliminary data.</text>
</comment>
<evidence type="ECO:0000256" key="1">
    <source>
        <dbReference type="SAM" id="MobiDB-lite"/>
    </source>
</evidence>
<dbReference type="Proteomes" id="UP000317303">
    <property type="component" value="Unassembled WGS sequence"/>
</dbReference>
<dbReference type="EMBL" id="VLJV01000001">
    <property type="protein sequence ID" value="TWH22737.1"/>
    <property type="molecule type" value="Genomic_DNA"/>
</dbReference>
<dbReference type="RefSeq" id="WP_030531387.1">
    <property type="nucleotide sequence ID" value="NZ_JOIJ01000004.1"/>
</dbReference>
<accession>A0A660CLH7</accession>
<evidence type="ECO:0000313" key="2">
    <source>
        <dbReference type="EMBL" id="TWH22737.1"/>
    </source>
</evidence>
<gene>
    <name evidence="2" type="ORF">JD82_04627</name>
</gene>
<name>A0A660CLH7_9PSEU</name>
<evidence type="ECO:0000313" key="3">
    <source>
        <dbReference type="Proteomes" id="UP000317303"/>
    </source>
</evidence>
<feature type="region of interest" description="Disordered" evidence="1">
    <location>
        <begin position="76"/>
        <end position="101"/>
    </location>
</feature>
<reference evidence="2 3" key="1">
    <citation type="submission" date="2019-07" db="EMBL/GenBank/DDBJ databases">
        <title>R&amp;d 2014.</title>
        <authorList>
            <person name="Klenk H.-P."/>
        </authorList>
    </citation>
    <scope>NUCLEOTIDE SEQUENCE [LARGE SCALE GENOMIC DNA]</scope>
    <source>
        <strain evidence="2 3">DSM 43194</strain>
    </source>
</reference>
<feature type="compositionally biased region" description="Polar residues" evidence="1">
    <location>
        <begin position="89"/>
        <end position="98"/>
    </location>
</feature>
<sequence length="166" mass="17999">MRVAPPRIGATPGAVGAPDYASAFRVPTAAARRRSPREWTRAVFEGAPAPLALFVRWGWLAVLRLRLSEDPEAVAGWRPTTLDPGTSDAPDTSETAGNSDAAALEAESPLLEACNVAFVDDDGVTWATYVRFRGGLGRAVWAVAARIHHVVIPYLLRRAVRRTERE</sequence>
<dbReference type="AlphaFoldDB" id="A0A660CLH7"/>